<dbReference type="Proteomes" id="UP000481947">
    <property type="component" value="Unassembled WGS sequence"/>
</dbReference>
<dbReference type="Pfam" id="PF11726">
    <property type="entry name" value="YagK_YfjJ_C"/>
    <property type="match status" value="1"/>
</dbReference>
<accession>A0A7C9J521</accession>
<dbReference type="InterPro" id="IPR057271">
    <property type="entry name" value="YagK_YfjJ_C"/>
</dbReference>
<dbReference type="EMBL" id="VYSB01000002">
    <property type="protein sequence ID" value="MYZ51271.1"/>
    <property type="molecule type" value="Genomic_DNA"/>
</dbReference>
<dbReference type="RefSeq" id="WP_161124367.1">
    <property type="nucleotide sequence ID" value="NZ_VYSB01000002.1"/>
</dbReference>
<proteinExistence type="predicted"/>
<organism evidence="2 3">
    <name type="scientific">Malikia spinosa</name>
    <dbReference type="NCBI Taxonomy" id="86180"/>
    <lineage>
        <taxon>Bacteria</taxon>
        <taxon>Pseudomonadati</taxon>
        <taxon>Pseudomonadota</taxon>
        <taxon>Betaproteobacteria</taxon>
        <taxon>Burkholderiales</taxon>
        <taxon>Comamonadaceae</taxon>
        <taxon>Malikia</taxon>
    </lineage>
</organism>
<evidence type="ECO:0000313" key="3">
    <source>
        <dbReference type="Proteomes" id="UP000481947"/>
    </source>
</evidence>
<comment type="caution">
    <text evidence="2">The sequence shown here is derived from an EMBL/GenBank/DDBJ whole genome shotgun (WGS) entry which is preliminary data.</text>
</comment>
<evidence type="ECO:0000259" key="1">
    <source>
        <dbReference type="Pfam" id="PF11726"/>
    </source>
</evidence>
<feature type="domain" description="YagK/YfjJ C-terminal" evidence="1">
    <location>
        <begin position="47"/>
        <end position="216"/>
    </location>
</feature>
<gene>
    <name evidence="2" type="ORF">F5985_03770</name>
</gene>
<reference evidence="2 3" key="1">
    <citation type="submission" date="2019-09" db="EMBL/GenBank/DDBJ databases">
        <title>Identification of Malikia spinosa a prominent benzene-, toluene-, and ethylbenzene-degrading bacterium: enrichment, isolation and whole genome sequencing.</title>
        <authorList>
            <person name="Tancsics A."/>
            <person name="Revesz F."/>
            <person name="Kriszt B."/>
        </authorList>
    </citation>
    <scope>NUCLEOTIDE SEQUENCE [LARGE SCALE GENOMIC DNA]</scope>
    <source>
        <strain evidence="2 3">AB6</strain>
    </source>
</reference>
<sequence length="218" mass="25260">MKRNDLNTNQILFYSSEYRGLSVMENYSPLVEQYLGSLYAVMEKSFQSYRRVFAFRADLRFPEHLMMNESWVTNDAISRFIESFKAKIRNNRQCAKKLNPYAHDTVVRYAWAREVGQQGWPHYHVVFLLNRDAFCALGQFEAGRDNMFNRLQEAWASALSIPSEMATGLVHIPDNPMYHMRADDPQGISDFFYRASYLCKAQTKSFGSGQHGFGTSRG</sequence>
<evidence type="ECO:0000313" key="2">
    <source>
        <dbReference type="EMBL" id="MYZ51271.1"/>
    </source>
</evidence>
<name>A0A7C9J521_9BURK</name>
<dbReference type="AlphaFoldDB" id="A0A7C9J521"/>
<protein>
    <submittedName>
        <fullName evidence="2">Inovirus Gp2 family protein</fullName>
    </submittedName>
</protein>